<keyword evidence="7" id="KW-0449">Lipoprotein</keyword>
<evidence type="ECO:0000313" key="10">
    <source>
        <dbReference type="Proteomes" id="UP001597180"/>
    </source>
</evidence>
<dbReference type="Pfam" id="PF01547">
    <property type="entry name" value="SBP_bac_1"/>
    <property type="match status" value="1"/>
</dbReference>
<dbReference type="EMBL" id="JBHTLU010000036">
    <property type="protein sequence ID" value="MFD1223707.1"/>
    <property type="molecule type" value="Genomic_DNA"/>
</dbReference>
<proteinExistence type="inferred from homology"/>
<name>A0ABW3US03_9BACL</name>
<evidence type="ECO:0000256" key="3">
    <source>
        <dbReference type="ARBA" id="ARBA00022475"/>
    </source>
</evidence>
<evidence type="ECO:0000256" key="8">
    <source>
        <dbReference type="SAM" id="SignalP"/>
    </source>
</evidence>
<dbReference type="SUPFAM" id="SSF53850">
    <property type="entry name" value="Periplasmic binding protein-like II"/>
    <property type="match status" value="1"/>
</dbReference>
<dbReference type="PANTHER" id="PTHR43649:SF33">
    <property type="entry name" value="POLYGALACTURONAN_RHAMNOGALACTURONAN-BINDING PROTEIN YTCQ"/>
    <property type="match status" value="1"/>
</dbReference>
<accession>A0ABW3US03</accession>
<evidence type="ECO:0000256" key="6">
    <source>
        <dbReference type="ARBA" id="ARBA00023139"/>
    </source>
</evidence>
<feature type="signal peptide" evidence="8">
    <location>
        <begin position="1"/>
        <end position="32"/>
    </location>
</feature>
<comment type="caution">
    <text evidence="9">The sequence shown here is derived from an EMBL/GenBank/DDBJ whole genome shotgun (WGS) entry which is preliminary data.</text>
</comment>
<dbReference type="InterPro" id="IPR006059">
    <property type="entry name" value="SBP"/>
</dbReference>
<evidence type="ECO:0000256" key="1">
    <source>
        <dbReference type="ARBA" id="ARBA00008520"/>
    </source>
</evidence>
<dbReference type="InterPro" id="IPR006061">
    <property type="entry name" value="SBP_1_CS"/>
</dbReference>
<dbReference type="Gene3D" id="3.40.190.10">
    <property type="entry name" value="Periplasmic binding protein-like II"/>
    <property type="match status" value="1"/>
</dbReference>
<reference evidence="10" key="1">
    <citation type="journal article" date="2019" name="Int. J. Syst. Evol. Microbiol.">
        <title>The Global Catalogue of Microorganisms (GCM) 10K type strain sequencing project: providing services to taxonomists for standard genome sequencing and annotation.</title>
        <authorList>
            <consortium name="The Broad Institute Genomics Platform"/>
            <consortium name="The Broad Institute Genome Sequencing Center for Infectious Disease"/>
            <person name="Wu L."/>
            <person name="Ma J."/>
        </authorList>
    </citation>
    <scope>NUCLEOTIDE SEQUENCE [LARGE SCALE GENOMIC DNA]</scope>
    <source>
        <strain evidence="10">CCUG 53270</strain>
    </source>
</reference>
<evidence type="ECO:0000256" key="2">
    <source>
        <dbReference type="ARBA" id="ARBA00022448"/>
    </source>
</evidence>
<gene>
    <name evidence="9" type="ORF">ACFQ4B_26650</name>
</gene>
<dbReference type="PROSITE" id="PS51257">
    <property type="entry name" value="PROKAR_LIPOPROTEIN"/>
    <property type="match status" value="1"/>
</dbReference>
<sequence length="442" mass="48769">MNKRISLPCSVGLTASMLMTLLAGCSSTGAPAGDAVGLSRTEEAADKPVTLSITSRAGLTTEQFDQLYGKYLKEKFPNYTFNFMQQRGSKINTQDMVTAGTPIDLMFESLSSLIDGVINPGLGFDISPLIKKENVDLNRFEPVALDAMKAMAGGQLYGLPISMQAMSLMYNKDIFDKFGVPYPRDGMTWDEVFAVAKQLSRKEDGIQYLGLVTSTGHVLKLSPFSLPYVDVQTNKSTLGDGRWKTILTTIFNGQLEEPGFSDYVRNNKNKLPGMDQFIKDRNIAMWVFFTDTAFFPGMDEMNWDMVSVPTYKEVPGMAAQVYPNYICISNTSKEKDAAMKVLNYLTSDEFQLTLSKAGTISSLTTPEVKKALGEDYAKKVNWGAVYYHTFAATPAKGPYENTGEKQLTDLIPSLYTGELDVNSLLRKAQEEADKAIASALKK</sequence>
<organism evidence="9 10">
    <name type="scientific">Paenibacillus vulneris</name>
    <dbReference type="NCBI Taxonomy" id="1133364"/>
    <lineage>
        <taxon>Bacteria</taxon>
        <taxon>Bacillati</taxon>
        <taxon>Bacillota</taxon>
        <taxon>Bacilli</taxon>
        <taxon>Bacillales</taxon>
        <taxon>Paenibacillaceae</taxon>
        <taxon>Paenibacillus</taxon>
    </lineage>
</organism>
<dbReference type="RefSeq" id="WP_345587862.1">
    <property type="nucleotide sequence ID" value="NZ_BAABJG010000014.1"/>
</dbReference>
<keyword evidence="6" id="KW-0564">Palmitate</keyword>
<keyword evidence="5" id="KW-0472">Membrane</keyword>
<protein>
    <submittedName>
        <fullName evidence="9">ABC transporter substrate-binding protein</fullName>
    </submittedName>
</protein>
<comment type="similarity">
    <text evidence="1">Belongs to the bacterial solute-binding protein 1 family.</text>
</comment>
<dbReference type="PANTHER" id="PTHR43649">
    <property type="entry name" value="ARABINOSE-BINDING PROTEIN-RELATED"/>
    <property type="match status" value="1"/>
</dbReference>
<dbReference type="PROSITE" id="PS01037">
    <property type="entry name" value="SBP_BACTERIAL_1"/>
    <property type="match status" value="1"/>
</dbReference>
<keyword evidence="10" id="KW-1185">Reference proteome</keyword>
<evidence type="ECO:0000313" key="9">
    <source>
        <dbReference type="EMBL" id="MFD1223707.1"/>
    </source>
</evidence>
<keyword evidence="2" id="KW-0813">Transport</keyword>
<keyword evidence="3" id="KW-1003">Cell membrane</keyword>
<evidence type="ECO:0000256" key="5">
    <source>
        <dbReference type="ARBA" id="ARBA00023136"/>
    </source>
</evidence>
<dbReference type="InterPro" id="IPR050490">
    <property type="entry name" value="Bact_solute-bd_prot1"/>
</dbReference>
<dbReference type="Proteomes" id="UP001597180">
    <property type="component" value="Unassembled WGS sequence"/>
</dbReference>
<keyword evidence="4 8" id="KW-0732">Signal</keyword>
<feature type="chain" id="PRO_5047383568" evidence="8">
    <location>
        <begin position="33"/>
        <end position="442"/>
    </location>
</feature>
<evidence type="ECO:0000256" key="4">
    <source>
        <dbReference type="ARBA" id="ARBA00022729"/>
    </source>
</evidence>
<evidence type="ECO:0000256" key="7">
    <source>
        <dbReference type="ARBA" id="ARBA00023288"/>
    </source>
</evidence>